<dbReference type="SUPFAM" id="SSF48403">
    <property type="entry name" value="Ankyrin repeat"/>
    <property type="match status" value="1"/>
</dbReference>
<dbReference type="Gene3D" id="1.25.40.20">
    <property type="entry name" value="Ankyrin repeat-containing domain"/>
    <property type="match status" value="1"/>
</dbReference>
<gene>
    <name evidence="2" type="ORF">GZ78_26065</name>
</gene>
<dbReference type="InterPro" id="IPR002110">
    <property type="entry name" value="Ankyrin_rpt"/>
</dbReference>
<accession>A0A081N6L8</accession>
<sequence length="675" mass="75141">MNPQQALEYFKNNTRFLPLNGSDKGICLGLACAWLKSVVVQPDTRSRLRQRLRTCSQNPQQGWHNQNQHYDSLQATFQAARHHYDAYRTANALPDHPATLESFEKLDAESAGQLQTQIWVEWLYREQLRQQGCSAEVTTLDKTAPRLSMTQAWPVVTTRASTVQLLRTLRDQPVPAHYLLTTGKHALALSIEKDRLTLFDQNAPCYIREVHPDNADQLGSELFDALAIEPECGMEVDDSGMMIHCGSLSTALPLTSEISWEVIEPVIEKLMNHRVAVWTLQAVLPVDANNSQKTEADWHTEWLTQSLLQHYPIPANTLDADGYSPLHLASRLSNLASVKALLAAGENPALPTPEGLTAFDLVCGRYPQISERLQQALQAQGIASACDPDKANTVRPLLHKPWRPSQAPLPDNLVQGHYESIQNRESMQNRLPGGAVLNHGSTFTPPAQGHCPAGDCGQRENSWENFKFRKALAAVGRGEDPLSRFVDRVEQVQDNAVRFVTDRHPILSAIMVTSRKVQEEFVAEQVDLLDRATGRVISQGWNQLDQNLKNELNGLLKVASILPAGQALRQSYATLYRAVGPDELADIKKTGYFVNRGSAEGKYFTDTAEHASSYARQAVKAFQDPPYTIVKTKVPVSYLGTPVEVDGGIRAFLVQEKHLKNLKPKILDSSEVPKK</sequence>
<organism evidence="2 3">
    <name type="scientific">Endozoicomonas numazuensis</name>
    <dbReference type="NCBI Taxonomy" id="1137799"/>
    <lineage>
        <taxon>Bacteria</taxon>
        <taxon>Pseudomonadati</taxon>
        <taxon>Pseudomonadota</taxon>
        <taxon>Gammaproteobacteria</taxon>
        <taxon>Oceanospirillales</taxon>
        <taxon>Endozoicomonadaceae</taxon>
        <taxon>Endozoicomonas</taxon>
    </lineage>
</organism>
<dbReference type="STRING" id="1137799.GZ78_26065"/>
<dbReference type="PROSITE" id="PS50297">
    <property type="entry name" value="ANK_REP_REGION"/>
    <property type="match status" value="1"/>
</dbReference>
<dbReference type="PROSITE" id="PS50088">
    <property type="entry name" value="ANK_REPEAT"/>
    <property type="match status" value="1"/>
</dbReference>
<dbReference type="eggNOG" id="COG1372">
    <property type="taxonomic scope" value="Bacteria"/>
</dbReference>
<dbReference type="Gene3D" id="3.90.70.20">
    <property type="match status" value="1"/>
</dbReference>
<dbReference type="AlphaFoldDB" id="A0A081N6L8"/>
<feature type="repeat" description="ANK" evidence="1">
    <location>
        <begin position="321"/>
        <end position="353"/>
    </location>
</feature>
<dbReference type="EMBL" id="JOKH01000008">
    <property type="protein sequence ID" value="KEQ14091.1"/>
    <property type="molecule type" value="Genomic_DNA"/>
</dbReference>
<evidence type="ECO:0000256" key="1">
    <source>
        <dbReference type="PROSITE-ProRule" id="PRU00023"/>
    </source>
</evidence>
<keyword evidence="1" id="KW-0040">ANK repeat</keyword>
<evidence type="ECO:0000313" key="2">
    <source>
        <dbReference type="EMBL" id="KEQ14091.1"/>
    </source>
</evidence>
<keyword evidence="3" id="KW-1185">Reference proteome</keyword>
<name>A0A081N6L8_9GAMM</name>
<protein>
    <submittedName>
        <fullName evidence="2">Uncharacterized protein</fullName>
    </submittedName>
</protein>
<reference evidence="2 3" key="1">
    <citation type="submission" date="2014-06" db="EMBL/GenBank/DDBJ databases">
        <title>Whole Genome Sequences of Three Symbiotic Endozoicomonas Bacteria.</title>
        <authorList>
            <person name="Neave M.J."/>
            <person name="Apprill A."/>
            <person name="Voolstra C.R."/>
        </authorList>
    </citation>
    <scope>NUCLEOTIDE SEQUENCE [LARGE SCALE GENOMIC DNA]</scope>
    <source>
        <strain evidence="2 3">DSM 25634</strain>
    </source>
</reference>
<dbReference type="Proteomes" id="UP000028073">
    <property type="component" value="Unassembled WGS sequence"/>
</dbReference>
<dbReference type="InterPro" id="IPR036770">
    <property type="entry name" value="Ankyrin_rpt-contain_sf"/>
</dbReference>
<proteinExistence type="predicted"/>
<dbReference type="Pfam" id="PF13857">
    <property type="entry name" value="Ank_5"/>
    <property type="match status" value="1"/>
</dbReference>
<evidence type="ECO:0000313" key="3">
    <source>
        <dbReference type="Proteomes" id="UP000028073"/>
    </source>
</evidence>
<comment type="caution">
    <text evidence="2">The sequence shown here is derived from an EMBL/GenBank/DDBJ whole genome shotgun (WGS) entry which is preliminary data.</text>
</comment>